<feature type="binding site" evidence="7">
    <location>
        <position position="99"/>
    </location>
    <ligand>
        <name>shikimate</name>
        <dbReference type="ChEBI" id="CHEBI:36208"/>
    </ligand>
</feature>
<dbReference type="SUPFAM" id="SSF51735">
    <property type="entry name" value="NAD(P)-binding Rossmann-fold domains"/>
    <property type="match status" value="1"/>
</dbReference>
<dbReference type="GO" id="GO:0005829">
    <property type="term" value="C:cytosol"/>
    <property type="evidence" value="ECO:0007669"/>
    <property type="project" value="TreeGrafter"/>
</dbReference>
<feature type="binding site" evidence="7">
    <location>
        <position position="75"/>
    </location>
    <ligand>
        <name>NADP(+)</name>
        <dbReference type="ChEBI" id="CHEBI:58349"/>
    </ligand>
</feature>
<dbReference type="EMBL" id="QRHL01000008">
    <property type="protein sequence ID" value="RHF72505.1"/>
    <property type="molecule type" value="Genomic_DNA"/>
</dbReference>
<feature type="binding site" evidence="7">
    <location>
        <position position="84"/>
    </location>
    <ligand>
        <name>shikimate</name>
        <dbReference type="ChEBI" id="CHEBI:36208"/>
    </ligand>
</feature>
<feature type="binding site" evidence="7">
    <location>
        <position position="211"/>
    </location>
    <ligand>
        <name>shikimate</name>
        <dbReference type="ChEBI" id="CHEBI:36208"/>
    </ligand>
</feature>
<protein>
    <recommendedName>
        <fullName evidence="2 7">Shikimate dehydrogenase (NADP(+))</fullName>
        <shortName evidence="7">SDH</shortName>
        <ecNumber evidence="2 7">1.1.1.25</ecNumber>
    </recommendedName>
</protein>
<name>A0A414PV99_FUSMR</name>
<evidence type="ECO:0000256" key="7">
    <source>
        <dbReference type="HAMAP-Rule" id="MF_00222"/>
    </source>
</evidence>
<dbReference type="EC" id="1.1.1.25" evidence="2 7"/>
<dbReference type="RefSeq" id="WP_118234335.1">
    <property type="nucleotide sequence ID" value="NZ_QRHL01000008.1"/>
</dbReference>
<evidence type="ECO:0000256" key="2">
    <source>
        <dbReference type="ARBA" id="ARBA00012962"/>
    </source>
</evidence>
<keyword evidence="5 7" id="KW-0560">Oxidoreductase</keyword>
<gene>
    <name evidence="7 9" type="primary">aroE</name>
    <name evidence="9" type="ORF">DW663_06515</name>
</gene>
<dbReference type="PANTHER" id="PTHR21089:SF1">
    <property type="entry name" value="BIFUNCTIONAL 3-DEHYDROQUINATE DEHYDRATASE_SHIKIMATE DEHYDROGENASE, CHLOROPLASTIC"/>
    <property type="match status" value="1"/>
</dbReference>
<keyword evidence="6 7" id="KW-0057">Aromatic amino acid biosynthesis</keyword>
<dbReference type="InterPro" id="IPR046346">
    <property type="entry name" value="Aminoacid_DH-like_N_sf"/>
</dbReference>
<dbReference type="AlphaFoldDB" id="A0A414PV99"/>
<dbReference type="Pfam" id="PF08501">
    <property type="entry name" value="Shikimate_dh_N"/>
    <property type="match status" value="1"/>
</dbReference>
<feature type="binding site" evidence="7">
    <location>
        <begin position="14"/>
        <end position="16"/>
    </location>
    <ligand>
        <name>shikimate</name>
        <dbReference type="ChEBI" id="CHEBI:36208"/>
    </ligand>
</feature>
<dbReference type="GO" id="GO:0009423">
    <property type="term" value="P:chorismate biosynthetic process"/>
    <property type="evidence" value="ECO:0007669"/>
    <property type="project" value="UniProtKB-UniRule"/>
</dbReference>
<dbReference type="UniPathway" id="UPA00053">
    <property type="reaction ID" value="UER00087"/>
</dbReference>
<feature type="domain" description="Shikimate dehydrogenase substrate binding N-terminal" evidence="8">
    <location>
        <begin position="6"/>
        <end position="86"/>
    </location>
</feature>
<dbReference type="CDD" id="cd01065">
    <property type="entry name" value="NAD_bind_Shikimate_DH"/>
    <property type="match status" value="1"/>
</dbReference>
<evidence type="ECO:0000259" key="8">
    <source>
        <dbReference type="Pfam" id="PF08501"/>
    </source>
</evidence>
<evidence type="ECO:0000256" key="6">
    <source>
        <dbReference type="ARBA" id="ARBA00023141"/>
    </source>
</evidence>
<evidence type="ECO:0000256" key="1">
    <source>
        <dbReference type="ARBA" id="ARBA00004871"/>
    </source>
</evidence>
<dbReference type="GO" id="GO:0009073">
    <property type="term" value="P:aromatic amino acid family biosynthetic process"/>
    <property type="evidence" value="ECO:0007669"/>
    <property type="project" value="UniProtKB-KW"/>
</dbReference>
<keyword evidence="4 7" id="KW-0521">NADP</keyword>
<comment type="caution">
    <text evidence="9">The sequence shown here is derived from an EMBL/GenBank/DDBJ whole genome shotgun (WGS) entry which is preliminary data.</text>
</comment>
<dbReference type="SUPFAM" id="SSF53223">
    <property type="entry name" value="Aminoacid dehydrogenase-like, N-terminal domain"/>
    <property type="match status" value="1"/>
</dbReference>
<dbReference type="GO" id="GO:0019632">
    <property type="term" value="P:shikimate metabolic process"/>
    <property type="evidence" value="ECO:0007669"/>
    <property type="project" value="InterPro"/>
</dbReference>
<reference evidence="9 10" key="1">
    <citation type="submission" date="2018-08" db="EMBL/GenBank/DDBJ databases">
        <title>A genome reference for cultivated species of the human gut microbiota.</title>
        <authorList>
            <person name="Zou Y."/>
            <person name="Xue W."/>
            <person name="Luo G."/>
        </authorList>
    </citation>
    <scope>NUCLEOTIDE SEQUENCE [LARGE SCALE GENOMIC DNA]</scope>
    <source>
        <strain evidence="9 10">AM25-1</strain>
    </source>
</reference>
<dbReference type="InterPro" id="IPR011342">
    <property type="entry name" value="Shikimate_DH"/>
</dbReference>
<sequence length="273" mass="31005">MNKYGLVGKKLGHSLSPEIHNYIFDKLGVEAEYSLYEIEDGKDILKLMEEKGIKGFNITIPYKEIVMSQLDFISEEAEKIGAVNLVKIKNGESYGYNSDYYGVIEMLEKHDVKVKGKICYVLGSGGASKSVIVALHDLRAKEIVVVTRDVESKRRELKNRFRNIEVVSYENIIGGDIVVNTTPLGMYPNIDSSPLDEEILKRFDIAVDVVYNPKTTKFLQLAKNCSLKCVDGVSMLVGQAIKSDELWEKIEVDRDTREEVEKRVIERLEEMKK</sequence>
<evidence type="ECO:0000256" key="5">
    <source>
        <dbReference type="ARBA" id="ARBA00023002"/>
    </source>
</evidence>
<comment type="caution">
    <text evidence="7">Lacks conserved residue(s) required for the propagation of feature annotation.</text>
</comment>
<dbReference type="GO" id="GO:0050661">
    <property type="term" value="F:NADP binding"/>
    <property type="evidence" value="ECO:0007669"/>
    <property type="project" value="InterPro"/>
</dbReference>
<feature type="binding site" evidence="7">
    <location>
        <begin position="123"/>
        <end position="127"/>
    </location>
    <ligand>
        <name>NADP(+)</name>
        <dbReference type="ChEBI" id="CHEBI:58349"/>
    </ligand>
</feature>
<dbReference type="Proteomes" id="UP000284676">
    <property type="component" value="Unassembled WGS sequence"/>
</dbReference>
<feature type="active site" description="Proton acceptor" evidence="7">
    <location>
        <position position="63"/>
    </location>
</feature>
<dbReference type="Gene3D" id="3.40.50.10860">
    <property type="entry name" value="Leucine Dehydrogenase, chain A, domain 1"/>
    <property type="match status" value="1"/>
</dbReference>
<dbReference type="PANTHER" id="PTHR21089">
    <property type="entry name" value="SHIKIMATE DEHYDROGENASE"/>
    <property type="match status" value="1"/>
</dbReference>
<dbReference type="HAMAP" id="MF_00222">
    <property type="entry name" value="Shikimate_DH_AroE"/>
    <property type="match status" value="1"/>
</dbReference>
<feature type="binding site" evidence="7">
    <location>
        <position position="232"/>
    </location>
    <ligand>
        <name>NADP(+)</name>
        <dbReference type="ChEBI" id="CHEBI:58349"/>
    </ligand>
</feature>
<comment type="function">
    <text evidence="7">Involved in the biosynthesis of the chorismate, which leads to the biosynthesis of aromatic amino acids. Catalyzes the reversible NADPH linked reduction of 3-dehydroshikimate (DHSA) to yield shikimate (SA).</text>
</comment>
<evidence type="ECO:0000313" key="10">
    <source>
        <dbReference type="Proteomes" id="UP000284676"/>
    </source>
</evidence>
<dbReference type="Gene3D" id="3.40.50.720">
    <property type="entry name" value="NAD(P)-binding Rossmann-like Domain"/>
    <property type="match status" value="1"/>
</dbReference>
<dbReference type="GO" id="GO:0008652">
    <property type="term" value="P:amino acid biosynthetic process"/>
    <property type="evidence" value="ECO:0007669"/>
    <property type="project" value="UniProtKB-KW"/>
</dbReference>
<keyword evidence="3 7" id="KW-0028">Amino-acid biosynthesis</keyword>
<feature type="binding site" evidence="7">
    <location>
        <position position="209"/>
    </location>
    <ligand>
        <name>NADP(+)</name>
        <dbReference type="ChEBI" id="CHEBI:58349"/>
    </ligand>
</feature>
<feature type="binding site" evidence="7">
    <location>
        <position position="59"/>
    </location>
    <ligand>
        <name>shikimate</name>
        <dbReference type="ChEBI" id="CHEBI:36208"/>
    </ligand>
</feature>
<dbReference type="GO" id="GO:0004764">
    <property type="term" value="F:shikimate 3-dehydrogenase (NADP+) activity"/>
    <property type="evidence" value="ECO:0007669"/>
    <property type="project" value="UniProtKB-UniRule"/>
</dbReference>
<dbReference type="InterPro" id="IPR013708">
    <property type="entry name" value="Shikimate_DH-bd_N"/>
</dbReference>
<proteinExistence type="inferred from homology"/>
<comment type="catalytic activity">
    <reaction evidence="7">
        <text>shikimate + NADP(+) = 3-dehydroshikimate + NADPH + H(+)</text>
        <dbReference type="Rhea" id="RHEA:17737"/>
        <dbReference type="ChEBI" id="CHEBI:15378"/>
        <dbReference type="ChEBI" id="CHEBI:16630"/>
        <dbReference type="ChEBI" id="CHEBI:36208"/>
        <dbReference type="ChEBI" id="CHEBI:57783"/>
        <dbReference type="ChEBI" id="CHEBI:58349"/>
        <dbReference type="EC" id="1.1.1.25"/>
    </reaction>
</comment>
<evidence type="ECO:0000313" key="9">
    <source>
        <dbReference type="EMBL" id="RHF72505.1"/>
    </source>
</evidence>
<accession>A0A414PV99</accession>
<evidence type="ECO:0000256" key="3">
    <source>
        <dbReference type="ARBA" id="ARBA00022605"/>
    </source>
</evidence>
<comment type="similarity">
    <text evidence="7">Belongs to the shikimate dehydrogenase family.</text>
</comment>
<evidence type="ECO:0000256" key="4">
    <source>
        <dbReference type="ARBA" id="ARBA00022857"/>
    </source>
</evidence>
<dbReference type="InterPro" id="IPR036291">
    <property type="entry name" value="NAD(P)-bd_dom_sf"/>
</dbReference>
<dbReference type="InterPro" id="IPR022893">
    <property type="entry name" value="Shikimate_DH_fam"/>
</dbReference>
<comment type="pathway">
    <text evidence="1 7">Metabolic intermediate biosynthesis; chorismate biosynthesis; chorismate from D-erythrose 4-phosphate and phosphoenolpyruvate: step 4/7.</text>
</comment>
<dbReference type="NCBIfam" id="TIGR00507">
    <property type="entry name" value="aroE"/>
    <property type="match status" value="1"/>
</dbReference>
<organism evidence="9 10">
    <name type="scientific">Fusobacterium mortiferum</name>
    <dbReference type="NCBI Taxonomy" id="850"/>
    <lineage>
        <taxon>Bacteria</taxon>
        <taxon>Fusobacteriati</taxon>
        <taxon>Fusobacteriota</taxon>
        <taxon>Fusobacteriia</taxon>
        <taxon>Fusobacteriales</taxon>
        <taxon>Fusobacteriaceae</taxon>
        <taxon>Fusobacterium</taxon>
    </lineage>
</organism>
<feature type="binding site" evidence="7">
    <location>
        <position position="239"/>
    </location>
    <ligand>
        <name>shikimate</name>
        <dbReference type="ChEBI" id="CHEBI:36208"/>
    </ligand>
</feature>
<comment type="subunit">
    <text evidence="7">Homodimer.</text>
</comment>